<dbReference type="Gene3D" id="1.20.120.340">
    <property type="entry name" value="Flagellar protein FliS"/>
    <property type="match status" value="1"/>
</dbReference>
<evidence type="ECO:0000313" key="7">
    <source>
        <dbReference type="EMBL" id="ATX82958.1"/>
    </source>
</evidence>
<comment type="subcellular location">
    <subcellularLocation>
        <location evidence="1 6">Cytoplasm</location>
        <location evidence="1 6">Cytosol</location>
    </subcellularLocation>
</comment>
<dbReference type="Proteomes" id="UP000231637">
    <property type="component" value="Chromosome"/>
</dbReference>
<dbReference type="PIRSF" id="PIRSF039090">
    <property type="entry name" value="Flis"/>
    <property type="match status" value="1"/>
</dbReference>
<accession>A0A2K8L6L0</accession>
<dbReference type="NCBIfam" id="TIGR00208">
    <property type="entry name" value="fliS"/>
    <property type="match status" value="1"/>
</dbReference>
<dbReference type="EMBL" id="CP018800">
    <property type="protein sequence ID" value="ATX82958.1"/>
    <property type="molecule type" value="Genomic_DNA"/>
</dbReference>
<evidence type="ECO:0000256" key="6">
    <source>
        <dbReference type="PIRNR" id="PIRNR039090"/>
    </source>
</evidence>
<dbReference type="PANTHER" id="PTHR34773">
    <property type="entry name" value="FLAGELLAR SECRETION CHAPERONE FLIS"/>
    <property type="match status" value="1"/>
</dbReference>
<proteinExistence type="inferred from homology"/>
<dbReference type="GO" id="GO:0044780">
    <property type="term" value="P:bacterial-type flagellum assembly"/>
    <property type="evidence" value="ECO:0007669"/>
    <property type="project" value="InterPro"/>
</dbReference>
<dbReference type="RefSeq" id="WP_100266248.1">
    <property type="nucleotide sequence ID" value="NZ_CP018800.1"/>
</dbReference>
<dbReference type="GO" id="GO:0071973">
    <property type="term" value="P:bacterial-type flagellum-dependent cell motility"/>
    <property type="evidence" value="ECO:0007669"/>
    <property type="project" value="TreeGrafter"/>
</dbReference>
<dbReference type="CDD" id="cd16098">
    <property type="entry name" value="FliS"/>
    <property type="match status" value="1"/>
</dbReference>
<reference evidence="7 8" key="1">
    <citation type="submission" date="2016-12" db="EMBL/GenBank/DDBJ databases">
        <title>Isolation and genomic insights into novel planktonic Zetaproteobacteria from stratified waters of the Chesapeake Bay.</title>
        <authorList>
            <person name="McAllister S.M."/>
            <person name="Kato S."/>
            <person name="Chan C.S."/>
            <person name="Chiu B.K."/>
            <person name="Field E.K."/>
        </authorList>
    </citation>
    <scope>NUCLEOTIDE SEQUENCE [LARGE SCALE GENOMIC DNA]</scope>
    <source>
        <strain evidence="7 8">CP-8</strain>
    </source>
</reference>
<evidence type="ECO:0000256" key="4">
    <source>
        <dbReference type="ARBA" id="ARBA00022795"/>
    </source>
</evidence>
<dbReference type="GO" id="GO:0005829">
    <property type="term" value="C:cytosol"/>
    <property type="evidence" value="ECO:0007669"/>
    <property type="project" value="UniProtKB-SubCell"/>
</dbReference>
<keyword evidence="3 6" id="KW-0963">Cytoplasm</keyword>
<evidence type="ECO:0000256" key="5">
    <source>
        <dbReference type="ARBA" id="ARBA00023186"/>
    </source>
</evidence>
<comment type="similarity">
    <text evidence="2 6">Belongs to the FliS family.</text>
</comment>
<keyword evidence="5" id="KW-0143">Chaperone</keyword>
<evidence type="ECO:0000313" key="8">
    <source>
        <dbReference type="Proteomes" id="UP000231637"/>
    </source>
</evidence>
<dbReference type="SUPFAM" id="SSF101116">
    <property type="entry name" value="Flagellar export chaperone FliS"/>
    <property type="match status" value="1"/>
</dbReference>
<protein>
    <recommendedName>
        <fullName evidence="6">Flagellar secretion chaperone FliS</fullName>
    </recommendedName>
</protein>
<evidence type="ECO:0000256" key="1">
    <source>
        <dbReference type="ARBA" id="ARBA00004514"/>
    </source>
</evidence>
<sequence length="133" mass="14247">MTGYQKYRGVQVEGASPLELVLLTYDVLIKSLNLAKFAGKEKNYVAEAQHLSRAIEALVELITSLDSENGGTIASSLGSLYAYMNRRLMEASTGGDIAGAIDEVLALANTLREGWQGLADGDSSSQSRQVNGY</sequence>
<name>A0A2K8L6L0_9PROT</name>
<dbReference type="Pfam" id="PF02561">
    <property type="entry name" value="FliS"/>
    <property type="match status" value="1"/>
</dbReference>
<dbReference type="KEGG" id="mfn:Ga0123462_2123"/>
<evidence type="ECO:0000256" key="3">
    <source>
        <dbReference type="ARBA" id="ARBA00022490"/>
    </source>
</evidence>
<keyword evidence="8" id="KW-1185">Reference proteome</keyword>
<gene>
    <name evidence="7" type="ORF">Ga0123462_2123</name>
</gene>
<organism evidence="7 8">
    <name type="scientific">Mariprofundus ferrinatatus</name>
    <dbReference type="NCBI Taxonomy" id="1921087"/>
    <lineage>
        <taxon>Bacteria</taxon>
        <taxon>Pseudomonadati</taxon>
        <taxon>Pseudomonadota</taxon>
        <taxon>Candidatius Mariprofundia</taxon>
        <taxon>Mariprofundales</taxon>
        <taxon>Mariprofundaceae</taxon>
        <taxon>Mariprofundus</taxon>
    </lineage>
</organism>
<keyword evidence="7" id="KW-0282">Flagellum</keyword>
<keyword evidence="7" id="KW-0969">Cilium</keyword>
<keyword evidence="7" id="KW-0966">Cell projection</keyword>
<dbReference type="InterPro" id="IPR003713">
    <property type="entry name" value="FliS"/>
</dbReference>
<evidence type="ECO:0000256" key="2">
    <source>
        <dbReference type="ARBA" id="ARBA00008787"/>
    </source>
</evidence>
<dbReference type="InterPro" id="IPR036584">
    <property type="entry name" value="FliS_sf"/>
</dbReference>
<dbReference type="AlphaFoldDB" id="A0A2K8L6L0"/>
<dbReference type="OrthoDB" id="5294431at2"/>
<keyword evidence="4 6" id="KW-1005">Bacterial flagellum biogenesis</keyword>
<dbReference type="PANTHER" id="PTHR34773:SF1">
    <property type="entry name" value="FLAGELLAR SECRETION CHAPERONE FLIS"/>
    <property type="match status" value="1"/>
</dbReference>